<evidence type="ECO:0000313" key="8">
    <source>
        <dbReference type="Proteomes" id="UP000294743"/>
    </source>
</evidence>
<comment type="subcellular location">
    <subcellularLocation>
        <location evidence="1">Membrane</location>
        <topology evidence="1">Multi-pass membrane protein</topology>
    </subcellularLocation>
</comment>
<feature type="domain" description="O-antigen ligase-related" evidence="6">
    <location>
        <begin position="197"/>
        <end position="342"/>
    </location>
</feature>
<evidence type="ECO:0000256" key="1">
    <source>
        <dbReference type="ARBA" id="ARBA00004141"/>
    </source>
</evidence>
<keyword evidence="8" id="KW-1185">Reference proteome</keyword>
<proteinExistence type="predicted"/>
<feature type="transmembrane region" description="Helical" evidence="5">
    <location>
        <begin position="166"/>
        <end position="185"/>
    </location>
</feature>
<keyword evidence="3 5" id="KW-1133">Transmembrane helix</keyword>
<dbReference type="PANTHER" id="PTHR37422:SF20">
    <property type="entry name" value="O-ANTIGEN POLYMERASE"/>
    <property type="match status" value="1"/>
</dbReference>
<keyword evidence="4 5" id="KW-0472">Membrane</keyword>
<protein>
    <submittedName>
        <fullName evidence="7">O-antigen ligase</fullName>
    </submittedName>
</protein>
<dbReference type="AlphaFoldDB" id="A0A4V3G6A7"/>
<dbReference type="InterPro" id="IPR051533">
    <property type="entry name" value="WaaL-like"/>
</dbReference>
<accession>A0A4V3G6A7</accession>
<dbReference type="OrthoDB" id="9806320at2"/>
<dbReference type="EMBL" id="SODD01000040">
    <property type="protein sequence ID" value="TDW14534.1"/>
    <property type="molecule type" value="Genomic_DNA"/>
</dbReference>
<dbReference type="GO" id="GO:0016874">
    <property type="term" value="F:ligase activity"/>
    <property type="evidence" value="ECO:0007669"/>
    <property type="project" value="UniProtKB-KW"/>
</dbReference>
<feature type="transmembrane region" description="Helical" evidence="5">
    <location>
        <begin position="61"/>
        <end position="80"/>
    </location>
</feature>
<keyword evidence="2 5" id="KW-0812">Transmembrane</keyword>
<dbReference type="GO" id="GO:0016020">
    <property type="term" value="C:membrane"/>
    <property type="evidence" value="ECO:0007669"/>
    <property type="project" value="UniProtKB-SubCell"/>
</dbReference>
<dbReference type="PANTHER" id="PTHR37422">
    <property type="entry name" value="TEICHURONIC ACID BIOSYNTHESIS PROTEIN TUAE"/>
    <property type="match status" value="1"/>
</dbReference>
<evidence type="ECO:0000256" key="2">
    <source>
        <dbReference type="ARBA" id="ARBA00022692"/>
    </source>
</evidence>
<feature type="transmembrane region" description="Helical" evidence="5">
    <location>
        <begin position="86"/>
        <end position="103"/>
    </location>
</feature>
<feature type="transmembrane region" description="Helical" evidence="5">
    <location>
        <begin position="230"/>
        <end position="250"/>
    </location>
</feature>
<evidence type="ECO:0000256" key="4">
    <source>
        <dbReference type="ARBA" id="ARBA00023136"/>
    </source>
</evidence>
<feature type="transmembrane region" description="Helical" evidence="5">
    <location>
        <begin position="331"/>
        <end position="348"/>
    </location>
</feature>
<evidence type="ECO:0000259" key="6">
    <source>
        <dbReference type="Pfam" id="PF04932"/>
    </source>
</evidence>
<keyword evidence="7" id="KW-0436">Ligase</keyword>
<sequence length="411" mass="46716">MGHIRSFLYDFRHIYTLEDKLIVIMCASLFLPYVVTIATVIGIAIYVLVRKKMPVIMKSVKRANLLFMFAIYLFVVSLLFQNYLGALLSVGMGAIFINVVYFRKYIHRSLLEIVINVMIVLSIISVVYAIGENIYYMNNVDAMHGFFDIQNKPEHRVHTFFFNANYYAMMLVFSSTFCVHQFMFTRPTSRRIFYVIAGVINLFGIFLTGGRIAWLCLAIALLGMLLVAKWYKTFIVSIAGIGAALGLLALKPGLLPRIASQGLSIGRRLHIWQTASLMVKDTWIFGKGPLTYYHFYPNYYDAYVNKWGSSHLSKRLGISAPHTHSMFIEPFISFGLIGTIFIGGYILSQVKRYIRMIARRIDASTATLITGVLLSTIAFCIIDFPVFWVQTGTLFLLILGCSEMNKKELEA</sequence>
<evidence type="ECO:0000256" key="5">
    <source>
        <dbReference type="SAM" id="Phobius"/>
    </source>
</evidence>
<dbReference type="RefSeq" id="WP_134170748.1">
    <property type="nucleotide sequence ID" value="NZ_SODD01000040.1"/>
</dbReference>
<feature type="transmembrane region" description="Helical" evidence="5">
    <location>
        <begin position="21"/>
        <end position="49"/>
    </location>
</feature>
<feature type="transmembrane region" description="Helical" evidence="5">
    <location>
        <begin position="110"/>
        <end position="131"/>
    </location>
</feature>
<comment type="caution">
    <text evidence="7">The sequence shown here is derived from an EMBL/GenBank/DDBJ whole genome shotgun (WGS) entry which is preliminary data.</text>
</comment>
<evidence type="ECO:0000313" key="7">
    <source>
        <dbReference type="EMBL" id="TDW14534.1"/>
    </source>
</evidence>
<reference evidence="7 8" key="1">
    <citation type="submission" date="2019-03" db="EMBL/GenBank/DDBJ databases">
        <title>Genomic Encyclopedia of Type Strains, Phase IV (KMG-IV): sequencing the most valuable type-strain genomes for metagenomic binning, comparative biology and taxonomic classification.</title>
        <authorList>
            <person name="Goeker M."/>
        </authorList>
    </citation>
    <scope>NUCLEOTIDE SEQUENCE [LARGE SCALE GENOMIC DNA]</scope>
    <source>
        <strain evidence="7 8">DSM 28867</strain>
    </source>
</reference>
<name>A0A4V3G6A7_9FIRM</name>
<dbReference type="Pfam" id="PF04932">
    <property type="entry name" value="Wzy_C"/>
    <property type="match status" value="1"/>
</dbReference>
<evidence type="ECO:0000256" key="3">
    <source>
        <dbReference type="ARBA" id="ARBA00022989"/>
    </source>
</evidence>
<feature type="transmembrane region" description="Helical" evidence="5">
    <location>
        <begin position="368"/>
        <end position="399"/>
    </location>
</feature>
<dbReference type="Proteomes" id="UP000294743">
    <property type="component" value="Unassembled WGS sequence"/>
</dbReference>
<dbReference type="InterPro" id="IPR007016">
    <property type="entry name" value="O-antigen_ligase-rel_domated"/>
</dbReference>
<gene>
    <name evidence="7" type="ORF">EDD63_1403</name>
</gene>
<organism evidence="7 8">
    <name type="scientific">Breznakia blatticola</name>
    <dbReference type="NCBI Taxonomy" id="1754012"/>
    <lineage>
        <taxon>Bacteria</taxon>
        <taxon>Bacillati</taxon>
        <taxon>Bacillota</taxon>
        <taxon>Erysipelotrichia</taxon>
        <taxon>Erysipelotrichales</taxon>
        <taxon>Erysipelotrichaceae</taxon>
        <taxon>Breznakia</taxon>
    </lineage>
</organism>
<feature type="transmembrane region" description="Helical" evidence="5">
    <location>
        <begin position="192"/>
        <end position="224"/>
    </location>
</feature>